<proteinExistence type="predicted"/>
<dbReference type="PROSITE" id="PS51318">
    <property type="entry name" value="TAT"/>
    <property type="match status" value="1"/>
</dbReference>
<dbReference type="InterPro" id="IPR006311">
    <property type="entry name" value="TAT_signal"/>
</dbReference>
<gene>
    <name evidence="1" type="ORF">SAMN05444370_1691</name>
</gene>
<feature type="non-terminal residue" evidence="1">
    <location>
        <position position="35"/>
    </location>
</feature>
<protein>
    <submittedName>
        <fullName evidence="1">Uncharacterized protein</fullName>
    </submittedName>
</protein>
<reference evidence="1 2" key="1">
    <citation type="submission" date="2016-10" db="EMBL/GenBank/DDBJ databases">
        <authorList>
            <person name="de Groot N.N."/>
        </authorList>
    </citation>
    <scope>NUCLEOTIDE SEQUENCE [LARGE SCALE GENOMIC DNA]</scope>
    <source>
        <strain evidence="1 2">DSM 15345</strain>
    </source>
</reference>
<dbReference type="Proteomes" id="UP000198703">
    <property type="component" value="Unassembled WGS sequence"/>
</dbReference>
<sequence>MIDTLAAAPLDRRTMLAGSAALTATALSPFAGWAA</sequence>
<name>A0A1H4GGD5_9RHOB</name>
<accession>A0A1H4GGD5</accession>
<keyword evidence="2" id="KW-1185">Reference proteome</keyword>
<organism evidence="1 2">
    <name type="scientific">Rubrimonas cliftonensis</name>
    <dbReference type="NCBI Taxonomy" id="89524"/>
    <lineage>
        <taxon>Bacteria</taxon>
        <taxon>Pseudomonadati</taxon>
        <taxon>Pseudomonadota</taxon>
        <taxon>Alphaproteobacteria</taxon>
        <taxon>Rhodobacterales</taxon>
        <taxon>Paracoccaceae</taxon>
        <taxon>Rubrimonas</taxon>
    </lineage>
</organism>
<dbReference type="AlphaFoldDB" id="A0A1H4GGD5"/>
<evidence type="ECO:0000313" key="2">
    <source>
        <dbReference type="Proteomes" id="UP000198703"/>
    </source>
</evidence>
<evidence type="ECO:0000313" key="1">
    <source>
        <dbReference type="EMBL" id="SEB08683.1"/>
    </source>
</evidence>
<dbReference type="EMBL" id="FNQM01000069">
    <property type="protein sequence ID" value="SEB08683.1"/>
    <property type="molecule type" value="Genomic_DNA"/>
</dbReference>